<dbReference type="PANTHER" id="PTHR31111:SF113">
    <property type="entry name" value="F-BOX ASSOCIATED UBIQUITINATION EFFECTOR FAMILY PROTEIN"/>
    <property type="match status" value="1"/>
</dbReference>
<proteinExistence type="predicted"/>
<name>A0A6J0N2B1_RAPSA</name>
<keyword evidence="3" id="KW-1185">Reference proteome</keyword>
<dbReference type="Proteomes" id="UP000504610">
    <property type="component" value="Chromosome 4"/>
</dbReference>
<feature type="compositionally biased region" description="Polar residues" evidence="1">
    <location>
        <begin position="1"/>
        <end position="24"/>
    </location>
</feature>
<protein>
    <submittedName>
        <fullName evidence="4">F-box protein At3g23960</fullName>
    </submittedName>
</protein>
<dbReference type="CDD" id="cd22157">
    <property type="entry name" value="F-box_AtFBW1-like"/>
    <property type="match status" value="1"/>
</dbReference>
<dbReference type="InterPro" id="IPR001810">
    <property type="entry name" value="F-box_dom"/>
</dbReference>
<dbReference type="RefSeq" id="XP_018478113.1">
    <property type="nucleotide sequence ID" value="XM_018622611.2"/>
</dbReference>
<dbReference type="SUPFAM" id="SSF81383">
    <property type="entry name" value="F-box domain"/>
    <property type="match status" value="1"/>
</dbReference>
<dbReference type="GeneID" id="108849105"/>
<dbReference type="AlphaFoldDB" id="A0A6J0N2B1"/>
<accession>A0A6J0N2B1</accession>
<reference evidence="4" key="2">
    <citation type="submission" date="2025-08" db="UniProtKB">
        <authorList>
            <consortium name="RefSeq"/>
        </authorList>
    </citation>
    <scope>IDENTIFICATION</scope>
    <source>
        <tissue evidence="4">Leaf</tissue>
    </source>
</reference>
<evidence type="ECO:0000256" key="1">
    <source>
        <dbReference type="SAM" id="MobiDB-lite"/>
    </source>
</evidence>
<evidence type="ECO:0000313" key="4">
    <source>
        <dbReference type="RefSeq" id="XP_018478113.1"/>
    </source>
</evidence>
<dbReference type="Pfam" id="PF00646">
    <property type="entry name" value="F-box"/>
    <property type="match status" value="1"/>
</dbReference>
<feature type="region of interest" description="Disordered" evidence="1">
    <location>
        <begin position="1"/>
        <end position="28"/>
    </location>
</feature>
<dbReference type="InterPro" id="IPR017451">
    <property type="entry name" value="F-box-assoc_interact_dom"/>
</dbReference>
<dbReference type="KEGG" id="rsz:108849105"/>
<reference evidence="3" key="1">
    <citation type="journal article" date="2019" name="Database">
        <title>The radish genome database (RadishGD): an integrated information resource for radish genomics.</title>
        <authorList>
            <person name="Yu H.J."/>
            <person name="Baek S."/>
            <person name="Lee Y.J."/>
            <person name="Cho A."/>
            <person name="Mun J.H."/>
        </authorList>
    </citation>
    <scope>NUCLEOTIDE SEQUENCE [LARGE SCALE GENOMIC DNA]</scope>
    <source>
        <strain evidence="3">cv. WK10039</strain>
    </source>
</reference>
<dbReference type="NCBIfam" id="TIGR01640">
    <property type="entry name" value="F_box_assoc_1"/>
    <property type="match status" value="1"/>
</dbReference>
<dbReference type="SMART" id="SM00256">
    <property type="entry name" value="FBOX"/>
    <property type="match status" value="1"/>
</dbReference>
<organism evidence="3 4">
    <name type="scientific">Raphanus sativus</name>
    <name type="common">Radish</name>
    <name type="synonym">Raphanus raphanistrum var. sativus</name>
    <dbReference type="NCBI Taxonomy" id="3726"/>
    <lineage>
        <taxon>Eukaryota</taxon>
        <taxon>Viridiplantae</taxon>
        <taxon>Streptophyta</taxon>
        <taxon>Embryophyta</taxon>
        <taxon>Tracheophyta</taxon>
        <taxon>Spermatophyta</taxon>
        <taxon>Magnoliopsida</taxon>
        <taxon>eudicotyledons</taxon>
        <taxon>Gunneridae</taxon>
        <taxon>Pentapetalae</taxon>
        <taxon>rosids</taxon>
        <taxon>malvids</taxon>
        <taxon>Brassicales</taxon>
        <taxon>Brassicaceae</taxon>
        <taxon>Brassiceae</taxon>
        <taxon>Raphanus</taxon>
    </lineage>
</organism>
<dbReference type="Pfam" id="PF08268">
    <property type="entry name" value="FBA_3"/>
    <property type="match status" value="1"/>
</dbReference>
<dbReference type="Gene3D" id="1.20.1280.50">
    <property type="match status" value="1"/>
</dbReference>
<dbReference type="InterPro" id="IPR036047">
    <property type="entry name" value="F-box-like_dom_sf"/>
</dbReference>
<evidence type="ECO:0000313" key="3">
    <source>
        <dbReference type="Proteomes" id="UP000504610"/>
    </source>
</evidence>
<dbReference type="OrthoDB" id="1024037at2759"/>
<feature type="domain" description="F-box" evidence="2">
    <location>
        <begin position="34"/>
        <end position="74"/>
    </location>
</feature>
<dbReference type="PANTHER" id="PTHR31111">
    <property type="entry name" value="BNAA05G37150D PROTEIN-RELATED"/>
    <property type="match status" value="1"/>
</dbReference>
<dbReference type="InterPro" id="IPR013187">
    <property type="entry name" value="F-box-assoc_dom_typ3"/>
</dbReference>
<gene>
    <name evidence="4" type="primary">LOC108849105</name>
</gene>
<evidence type="ECO:0000259" key="2">
    <source>
        <dbReference type="SMART" id="SM00256"/>
    </source>
</evidence>
<sequence length="326" mass="37041">MKPQRQKNVSKSDPTVSRPVTRSMTRVHRTSLPIPDELVLEIFSRLPLKSIARCRCVSKLWSSMLRSRDFTDSFLTKSRARPQLLFACEDHSVGKYIFFSSPQPENPGDNSRFDPVSNKHKVLSMKSTGGEQIFVHQVLTLGTDDNNLSSSSWRLVQCCVPHCSSRKWICIGGVVYYVALVNSSPFNSMLVCFDLRSEKFSCFVNFFENSSRARHASTALVNYDGRLGLVMSEDSSNVTQASKSFDLWVLQGFEWSKHVYVLPPTWKDVVTETMCIAGMVGTDEIVLSPRFQFVPSYVIYYNVESKKIRKVGIQGMDAFQGKRFYT</sequence>